<name>A0ABP8IPG1_9BACT</name>
<keyword evidence="1" id="KW-0812">Transmembrane</keyword>
<dbReference type="EMBL" id="BAABGZ010000072">
    <property type="protein sequence ID" value="GAA4364729.1"/>
    <property type="molecule type" value="Genomic_DNA"/>
</dbReference>
<protein>
    <recommendedName>
        <fullName evidence="4">1,4-dihydroxy-2-naphthoate octaprenyltransferase</fullName>
    </recommendedName>
</protein>
<accession>A0ABP8IPG1</accession>
<sequence length="110" mass="12445">MRRSWAHCGRRGSSQVSVKARRVWCLGGANARRYHWLLLVFGLGCATVYVVLNYYSPWQWLFLATGPLLLFNAVQVSKRREAMQLDPLLKQMALSTLVFTALFGLGEVLG</sequence>
<feature type="transmembrane region" description="Helical" evidence="1">
    <location>
        <begin position="88"/>
        <end position="106"/>
    </location>
</feature>
<reference evidence="3" key="1">
    <citation type="journal article" date="2019" name="Int. J. Syst. Evol. Microbiol.">
        <title>The Global Catalogue of Microorganisms (GCM) 10K type strain sequencing project: providing services to taxonomists for standard genome sequencing and annotation.</title>
        <authorList>
            <consortium name="The Broad Institute Genomics Platform"/>
            <consortium name="The Broad Institute Genome Sequencing Center for Infectious Disease"/>
            <person name="Wu L."/>
            <person name="Ma J."/>
        </authorList>
    </citation>
    <scope>NUCLEOTIDE SEQUENCE [LARGE SCALE GENOMIC DNA]</scope>
    <source>
        <strain evidence="3">JCM 17923</strain>
    </source>
</reference>
<evidence type="ECO:0000313" key="3">
    <source>
        <dbReference type="Proteomes" id="UP001501153"/>
    </source>
</evidence>
<evidence type="ECO:0000313" key="2">
    <source>
        <dbReference type="EMBL" id="GAA4364729.1"/>
    </source>
</evidence>
<keyword evidence="1" id="KW-1133">Transmembrane helix</keyword>
<evidence type="ECO:0000256" key="1">
    <source>
        <dbReference type="SAM" id="Phobius"/>
    </source>
</evidence>
<keyword evidence="1" id="KW-0472">Membrane</keyword>
<proteinExistence type="predicted"/>
<keyword evidence="3" id="KW-1185">Reference proteome</keyword>
<dbReference type="Proteomes" id="UP001501153">
    <property type="component" value="Unassembled WGS sequence"/>
</dbReference>
<feature type="transmembrane region" description="Helical" evidence="1">
    <location>
        <begin position="34"/>
        <end position="52"/>
    </location>
</feature>
<comment type="caution">
    <text evidence="2">The sequence shown here is derived from an EMBL/GenBank/DDBJ whole genome shotgun (WGS) entry which is preliminary data.</text>
</comment>
<evidence type="ECO:0008006" key="4">
    <source>
        <dbReference type="Google" id="ProtNLM"/>
    </source>
</evidence>
<organism evidence="2 3">
    <name type="scientific">Hymenobacter saemangeumensis</name>
    <dbReference type="NCBI Taxonomy" id="1084522"/>
    <lineage>
        <taxon>Bacteria</taxon>
        <taxon>Pseudomonadati</taxon>
        <taxon>Bacteroidota</taxon>
        <taxon>Cytophagia</taxon>
        <taxon>Cytophagales</taxon>
        <taxon>Hymenobacteraceae</taxon>
        <taxon>Hymenobacter</taxon>
    </lineage>
</organism>
<gene>
    <name evidence="2" type="ORF">GCM10023185_34480</name>
</gene>